<reference evidence="6" key="1">
    <citation type="submission" date="2023-10" db="EMBL/GenBank/DDBJ databases">
        <title>Genome assemblies of two species of porcelain crab, Petrolisthes cinctipes and Petrolisthes manimaculis (Anomura: Porcellanidae).</title>
        <authorList>
            <person name="Angst P."/>
        </authorList>
    </citation>
    <scope>NUCLEOTIDE SEQUENCE</scope>
    <source>
        <strain evidence="6">PB745_01</strain>
        <tissue evidence="6">Gill</tissue>
    </source>
</reference>
<dbReference type="SUPFAM" id="SSF48317">
    <property type="entry name" value="Acid phosphatase/Vanadium-dependent haloperoxidase"/>
    <property type="match status" value="1"/>
</dbReference>
<comment type="caution">
    <text evidence="6">The sequence shown here is derived from an EMBL/GenBank/DDBJ whole genome shotgun (WGS) entry which is preliminary data.</text>
</comment>
<dbReference type="PANTHER" id="PTHR12591">
    <property type="entry name" value="GLUCOSE-6-PHOSPHATASE"/>
    <property type="match status" value="1"/>
</dbReference>
<protein>
    <recommendedName>
        <fullName evidence="8">Phosphatidic acid phosphatase type 2/haloperoxidase domain-containing protein</fullName>
    </recommendedName>
</protein>
<keyword evidence="4 5" id="KW-0472">Membrane</keyword>
<evidence type="ECO:0000313" key="7">
    <source>
        <dbReference type="Proteomes" id="UP001286313"/>
    </source>
</evidence>
<gene>
    <name evidence="6" type="ORF">Pcinc_032856</name>
</gene>
<evidence type="ECO:0000256" key="4">
    <source>
        <dbReference type="ARBA" id="ARBA00023136"/>
    </source>
</evidence>
<evidence type="ECO:0000313" key="6">
    <source>
        <dbReference type="EMBL" id="KAK3861152.1"/>
    </source>
</evidence>
<sequence length="145" mass="16286">MSKMASFIDTYHYWGAEFVSYLQTTLPSLGPFFMWVSDIGDPGLAFTLYFPAVVALHAGVGVRLMWSIVFCEWSNMILKWRQTILVGPRGSSIHPRLTPTIRQYPRTCETGPGMPSGHSKLNAAMFYVLVAAFIDMVITKLDCLE</sequence>
<evidence type="ECO:0000256" key="1">
    <source>
        <dbReference type="ARBA" id="ARBA00004141"/>
    </source>
</evidence>
<dbReference type="EMBL" id="JAWQEG010004547">
    <property type="protein sequence ID" value="KAK3861152.1"/>
    <property type="molecule type" value="Genomic_DNA"/>
</dbReference>
<accession>A0AAE1ETN7</accession>
<evidence type="ECO:0000256" key="2">
    <source>
        <dbReference type="ARBA" id="ARBA00022692"/>
    </source>
</evidence>
<keyword evidence="7" id="KW-1185">Reference proteome</keyword>
<evidence type="ECO:0008006" key="8">
    <source>
        <dbReference type="Google" id="ProtNLM"/>
    </source>
</evidence>
<dbReference type="GO" id="GO:0051156">
    <property type="term" value="P:glucose 6-phosphate metabolic process"/>
    <property type="evidence" value="ECO:0007669"/>
    <property type="project" value="TreeGrafter"/>
</dbReference>
<evidence type="ECO:0000256" key="3">
    <source>
        <dbReference type="ARBA" id="ARBA00022989"/>
    </source>
</evidence>
<dbReference type="Proteomes" id="UP001286313">
    <property type="component" value="Unassembled WGS sequence"/>
</dbReference>
<dbReference type="InterPro" id="IPR036938">
    <property type="entry name" value="PAP2/HPO_sf"/>
</dbReference>
<dbReference type="PANTHER" id="PTHR12591:SF0">
    <property type="entry name" value="FI19814P1"/>
    <property type="match status" value="1"/>
</dbReference>
<name>A0AAE1ETN7_PETCI</name>
<dbReference type="GO" id="GO:0006094">
    <property type="term" value="P:gluconeogenesis"/>
    <property type="evidence" value="ECO:0007669"/>
    <property type="project" value="TreeGrafter"/>
</dbReference>
<keyword evidence="3 5" id="KW-1133">Transmembrane helix</keyword>
<evidence type="ECO:0000256" key="5">
    <source>
        <dbReference type="SAM" id="Phobius"/>
    </source>
</evidence>
<feature type="transmembrane region" description="Helical" evidence="5">
    <location>
        <begin position="12"/>
        <end position="36"/>
    </location>
</feature>
<dbReference type="AlphaFoldDB" id="A0AAE1ETN7"/>
<keyword evidence="2 5" id="KW-0812">Transmembrane</keyword>
<dbReference type="GO" id="GO:0004346">
    <property type="term" value="F:glucose-6-phosphatase activity"/>
    <property type="evidence" value="ECO:0007669"/>
    <property type="project" value="TreeGrafter"/>
</dbReference>
<feature type="transmembrane region" description="Helical" evidence="5">
    <location>
        <begin position="48"/>
        <end position="71"/>
    </location>
</feature>
<dbReference type="GO" id="GO:0016020">
    <property type="term" value="C:membrane"/>
    <property type="evidence" value="ECO:0007669"/>
    <property type="project" value="UniProtKB-SubCell"/>
</dbReference>
<proteinExistence type="predicted"/>
<comment type="subcellular location">
    <subcellularLocation>
        <location evidence="1">Membrane</location>
        <topology evidence="1">Multi-pass membrane protein</topology>
    </subcellularLocation>
</comment>
<organism evidence="6 7">
    <name type="scientific">Petrolisthes cinctipes</name>
    <name type="common">Flat porcelain crab</name>
    <dbReference type="NCBI Taxonomy" id="88211"/>
    <lineage>
        <taxon>Eukaryota</taxon>
        <taxon>Metazoa</taxon>
        <taxon>Ecdysozoa</taxon>
        <taxon>Arthropoda</taxon>
        <taxon>Crustacea</taxon>
        <taxon>Multicrustacea</taxon>
        <taxon>Malacostraca</taxon>
        <taxon>Eumalacostraca</taxon>
        <taxon>Eucarida</taxon>
        <taxon>Decapoda</taxon>
        <taxon>Pleocyemata</taxon>
        <taxon>Anomura</taxon>
        <taxon>Galatheoidea</taxon>
        <taxon>Porcellanidae</taxon>
        <taxon>Petrolisthes</taxon>
    </lineage>
</organism>